<evidence type="ECO:0000313" key="1">
    <source>
        <dbReference type="EMBL" id="RED99529.1"/>
    </source>
</evidence>
<dbReference type="Proteomes" id="UP000256779">
    <property type="component" value="Unassembled WGS sequence"/>
</dbReference>
<name>A0A3D9L313_MARFU</name>
<reference evidence="1 2" key="1">
    <citation type="submission" date="2018-07" db="EMBL/GenBank/DDBJ databases">
        <title>Genomic Encyclopedia of Type Strains, Phase IV (KMG-IV): sequencing the most valuable type-strain genomes for metagenomic binning, comparative biology and taxonomic classification.</title>
        <authorList>
            <person name="Goeker M."/>
        </authorList>
    </citation>
    <scope>NUCLEOTIDE SEQUENCE [LARGE SCALE GENOMIC DNA]</scope>
    <source>
        <strain evidence="1 2">DSM 4134</strain>
    </source>
</reference>
<gene>
    <name evidence="1" type="ORF">C7460_108149</name>
</gene>
<evidence type="ECO:0000313" key="2">
    <source>
        <dbReference type="Proteomes" id="UP000256779"/>
    </source>
</evidence>
<organism evidence="1 2">
    <name type="scientific">Marinoscillum furvescens DSM 4134</name>
    <dbReference type="NCBI Taxonomy" id="1122208"/>
    <lineage>
        <taxon>Bacteria</taxon>
        <taxon>Pseudomonadati</taxon>
        <taxon>Bacteroidota</taxon>
        <taxon>Cytophagia</taxon>
        <taxon>Cytophagales</taxon>
        <taxon>Reichenbachiellaceae</taxon>
        <taxon>Marinoscillum</taxon>
    </lineage>
</organism>
<accession>A0A3D9L313</accession>
<comment type="caution">
    <text evidence="1">The sequence shown here is derived from an EMBL/GenBank/DDBJ whole genome shotgun (WGS) entry which is preliminary data.</text>
</comment>
<dbReference type="Gene3D" id="2.130.10.10">
    <property type="entry name" value="YVTN repeat-like/Quinoprotein amine dehydrogenase"/>
    <property type="match status" value="1"/>
</dbReference>
<dbReference type="AlphaFoldDB" id="A0A3D9L313"/>
<keyword evidence="2" id="KW-1185">Reference proteome</keyword>
<dbReference type="InterPro" id="IPR015943">
    <property type="entry name" value="WD40/YVTN_repeat-like_dom_sf"/>
</dbReference>
<dbReference type="SUPFAM" id="SSF101898">
    <property type="entry name" value="NHL repeat"/>
    <property type="match status" value="1"/>
</dbReference>
<protein>
    <recommendedName>
        <fullName evidence="3">Two component regulator with propeller domain</fullName>
    </recommendedName>
</protein>
<dbReference type="EMBL" id="QREG01000008">
    <property type="protein sequence ID" value="RED99529.1"/>
    <property type="molecule type" value="Genomic_DNA"/>
</dbReference>
<evidence type="ECO:0008006" key="3">
    <source>
        <dbReference type="Google" id="ProtNLM"/>
    </source>
</evidence>
<proteinExistence type="predicted"/>
<sequence length="262" mass="29976">MKASWTIILALIVHFTEAQEWRQVISIKTDVPITAFDADPQGNLYVGTAAGNVIKYAPSLLSRELYSDLANFPVTSIAAWNRLRVFVFFQDDQQFAFLDRFTAQPKINQLESYTHDLIWQCSPGIDNSLWALSTAYHELRKYNLQTRELITALPLQQSLKEVTHIRAYQNLLLVSDKETGIFIFDQYANLQHKINQKGVHHFQIIDGQLLFYAKGQVHRVDLFQPYSHERLKAPEGAFSAVLDLVGNYAFISPDQIALYSPL</sequence>
<dbReference type="RefSeq" id="WP_115868059.1">
    <property type="nucleotide sequence ID" value="NZ_QREG01000008.1"/>
</dbReference>
<dbReference type="OrthoDB" id="1116010at2"/>